<proteinExistence type="predicted"/>
<evidence type="ECO:0000313" key="3">
    <source>
        <dbReference type="Proteomes" id="UP000249646"/>
    </source>
</evidence>
<keyword evidence="3" id="KW-1185">Reference proteome</keyword>
<evidence type="ECO:0000313" key="2">
    <source>
        <dbReference type="EMBL" id="PZW01564.1"/>
    </source>
</evidence>
<keyword evidence="1" id="KW-0472">Membrane</keyword>
<feature type="transmembrane region" description="Helical" evidence="1">
    <location>
        <begin position="69"/>
        <end position="90"/>
    </location>
</feature>
<comment type="caution">
    <text evidence="2">The sequence shown here is derived from an EMBL/GenBank/DDBJ whole genome shotgun (WGS) entry which is preliminary data.</text>
</comment>
<organism evidence="2 3">
    <name type="scientific">Metamycoplasma auris</name>
    <dbReference type="NCBI Taxonomy" id="51363"/>
    <lineage>
        <taxon>Bacteria</taxon>
        <taxon>Bacillati</taxon>
        <taxon>Mycoplasmatota</taxon>
        <taxon>Mycoplasmoidales</taxon>
        <taxon>Metamycoplasmataceae</taxon>
        <taxon>Metamycoplasma</taxon>
    </lineage>
</organism>
<feature type="transmembrane region" description="Helical" evidence="1">
    <location>
        <begin position="217"/>
        <end position="239"/>
    </location>
</feature>
<dbReference type="OrthoDB" id="397874at2"/>
<reference evidence="2 3" key="1">
    <citation type="submission" date="2018-06" db="EMBL/GenBank/DDBJ databases">
        <title>Genomic Encyclopedia of Archaeal and Bacterial Type Strains, Phase II (KMG-II): from individual species to whole genera.</title>
        <authorList>
            <person name="Goeker M."/>
        </authorList>
    </citation>
    <scope>NUCLEOTIDE SEQUENCE [LARGE SCALE GENOMIC DNA]</scope>
    <source>
        <strain evidence="2 3">ATCC 51348</strain>
    </source>
</reference>
<keyword evidence="1" id="KW-1133">Transmembrane helix</keyword>
<feature type="transmembrane region" description="Helical" evidence="1">
    <location>
        <begin position="175"/>
        <end position="194"/>
    </location>
</feature>
<evidence type="ECO:0000256" key="1">
    <source>
        <dbReference type="SAM" id="Phobius"/>
    </source>
</evidence>
<dbReference type="AlphaFoldDB" id="A0A2W7G6K5"/>
<feature type="transmembrane region" description="Helical" evidence="1">
    <location>
        <begin position="275"/>
        <end position="295"/>
    </location>
</feature>
<dbReference type="InterPro" id="IPR059214">
    <property type="entry name" value="MSC_0882-like"/>
</dbReference>
<keyword evidence="1" id="KW-0812">Transmembrane</keyword>
<feature type="transmembrane region" description="Helical" evidence="1">
    <location>
        <begin position="110"/>
        <end position="129"/>
    </location>
</feature>
<gene>
    <name evidence="2" type="ORF">BCF89_10186</name>
</gene>
<dbReference type="RefSeq" id="WP_111518012.1">
    <property type="nucleotide sequence ID" value="NZ_QKUB01000001.1"/>
</dbReference>
<dbReference type="EMBL" id="QKUB01000001">
    <property type="protein sequence ID" value="PZW01564.1"/>
    <property type="molecule type" value="Genomic_DNA"/>
</dbReference>
<dbReference type="NCBIfam" id="NF045846">
    <property type="entry name" value="MSC0882_dom"/>
    <property type="match status" value="1"/>
</dbReference>
<dbReference type="Proteomes" id="UP000249646">
    <property type="component" value="Unassembled WGS sequence"/>
</dbReference>
<protein>
    <submittedName>
        <fullName evidence="2">Uncharacterized protein</fullName>
    </submittedName>
</protein>
<name>A0A2W7G6K5_9BACT</name>
<accession>A0A2W7G6K5</accession>
<sequence>MEIKPLIVNNQTDNLLFNDQKLNSLNLNVQSEEGNEGRISQTLKTLDPEKVIPNEIYKLFLSEKTQKKISLILFSIVFVFSFIACLLFAFAKDLFIKLKIVDATIKSIPWGWYVIPIILIVISFTYFSLNLIEFVGIKKSIVFYRIELRNGNKKAPQYIEKLYLRLLKKQVRRTWLVVALLFYVGLFTLIFWALQDQKWGKLDFKKWIHNSFSNPNILVYTLCGIMLLVLLLFIIGTIYRKKKISDIQVFFGNEVMNYKDYAEIKTKTHKFWAKIFFLSVLIILIIPAIILLIVLKVRKKI</sequence>